<evidence type="ECO:0000313" key="8">
    <source>
        <dbReference type="WBParaSite" id="PSU_v2.g17902.t1"/>
    </source>
</evidence>
<proteinExistence type="predicted"/>
<keyword evidence="3" id="KW-0808">Transferase</keyword>
<dbReference type="WBParaSite" id="PSU_v2.g17902.t1">
    <property type="protein sequence ID" value="PSU_v2.g17902.t1"/>
    <property type="gene ID" value="PSU_v2.g17902"/>
</dbReference>
<dbReference type="InterPro" id="IPR050800">
    <property type="entry name" value="ARTD/PARP"/>
</dbReference>
<dbReference type="EC" id="2.4.2.30" evidence="1"/>
<reference evidence="8" key="1">
    <citation type="submission" date="2022-11" db="UniProtKB">
        <authorList>
            <consortium name="WormBaseParasite"/>
        </authorList>
    </citation>
    <scope>IDENTIFICATION</scope>
</reference>
<dbReference type="GO" id="GO:0070212">
    <property type="term" value="P:protein poly-ADP-ribosylation"/>
    <property type="evidence" value="ECO:0007669"/>
    <property type="project" value="TreeGrafter"/>
</dbReference>
<dbReference type="GO" id="GO:0003950">
    <property type="term" value="F:NAD+ poly-ADP-ribosyltransferase activity"/>
    <property type="evidence" value="ECO:0007669"/>
    <property type="project" value="UniProtKB-EC"/>
</dbReference>
<evidence type="ECO:0000259" key="6">
    <source>
        <dbReference type="PROSITE" id="PS51060"/>
    </source>
</evidence>
<dbReference type="GO" id="GO:0005730">
    <property type="term" value="C:nucleolus"/>
    <property type="evidence" value="ECO:0007669"/>
    <property type="project" value="TreeGrafter"/>
</dbReference>
<comment type="catalytic activity">
    <reaction evidence="5">
        <text>NAD(+) + (ADP-D-ribosyl)n-acceptor = nicotinamide + (ADP-D-ribosyl)n+1-acceptor + H(+).</text>
        <dbReference type="EC" id="2.4.2.30"/>
    </reaction>
</comment>
<evidence type="ECO:0000313" key="7">
    <source>
        <dbReference type="Proteomes" id="UP000887577"/>
    </source>
</evidence>
<protein>
    <recommendedName>
        <fullName evidence="1">NAD(+) ADP-ribosyltransferase</fullName>
        <ecNumber evidence="1">2.4.2.30</ecNumber>
    </recommendedName>
</protein>
<evidence type="ECO:0000256" key="4">
    <source>
        <dbReference type="ARBA" id="ARBA00023027"/>
    </source>
</evidence>
<accession>A0A914YGJ0</accession>
<name>A0A914YGJ0_9BILA</name>
<feature type="domain" description="PARP alpha-helical" evidence="6">
    <location>
        <begin position="72"/>
        <end position="192"/>
    </location>
</feature>
<dbReference type="AlphaFoldDB" id="A0A914YGJ0"/>
<dbReference type="PANTHER" id="PTHR10459:SF60">
    <property type="entry name" value="POLY [ADP-RIBOSE] POLYMERASE 2"/>
    <property type="match status" value="1"/>
</dbReference>
<keyword evidence="4" id="KW-0520">NAD</keyword>
<sequence>MSPATSSSTTPMPSTSAIEFKTVPSFSSINNNEEMLEENENESVKVLNVKCDAEIAEIIEDPEIVAVKIRENVELPKPLHNLIQRIFDPNALISALKGMKLDLEKLSLEQITQDQIAAARRILKDLAQELRHGLKDEHVKEATAEFYSLIPHVKTLDDDHDLPLLNNPRIIDSKASILNTLADIEIANRSIGDIILQHEYIDRKDKRIIE</sequence>
<evidence type="ECO:0000256" key="1">
    <source>
        <dbReference type="ARBA" id="ARBA00012020"/>
    </source>
</evidence>
<dbReference type="GO" id="GO:1990404">
    <property type="term" value="F:NAD+-protein mono-ADP-ribosyltransferase activity"/>
    <property type="evidence" value="ECO:0007669"/>
    <property type="project" value="TreeGrafter"/>
</dbReference>
<dbReference type="PANTHER" id="PTHR10459">
    <property type="entry name" value="DNA LIGASE"/>
    <property type="match status" value="1"/>
</dbReference>
<evidence type="ECO:0000256" key="2">
    <source>
        <dbReference type="ARBA" id="ARBA00022676"/>
    </source>
</evidence>
<evidence type="ECO:0000256" key="3">
    <source>
        <dbReference type="ARBA" id="ARBA00022679"/>
    </source>
</evidence>
<dbReference type="Pfam" id="PF02877">
    <property type="entry name" value="PARP_reg"/>
    <property type="match status" value="1"/>
</dbReference>
<keyword evidence="7" id="KW-1185">Reference proteome</keyword>
<dbReference type="InterPro" id="IPR004102">
    <property type="entry name" value="Poly(ADP-ribose)pol_reg_dom"/>
</dbReference>
<evidence type="ECO:0000256" key="5">
    <source>
        <dbReference type="ARBA" id="ARBA00033987"/>
    </source>
</evidence>
<dbReference type="InterPro" id="IPR036616">
    <property type="entry name" value="Poly(ADP-ribose)pol_reg_dom_sf"/>
</dbReference>
<keyword evidence="2" id="KW-0328">Glycosyltransferase</keyword>
<dbReference type="SUPFAM" id="SSF47587">
    <property type="entry name" value="Domain of poly(ADP-ribose) polymerase"/>
    <property type="match status" value="1"/>
</dbReference>
<dbReference type="Gene3D" id="1.20.142.10">
    <property type="entry name" value="Poly(ADP-ribose) polymerase, regulatory domain"/>
    <property type="match status" value="1"/>
</dbReference>
<dbReference type="GO" id="GO:0006302">
    <property type="term" value="P:double-strand break repair"/>
    <property type="evidence" value="ECO:0007669"/>
    <property type="project" value="TreeGrafter"/>
</dbReference>
<organism evidence="7 8">
    <name type="scientific">Panagrolaimus superbus</name>
    <dbReference type="NCBI Taxonomy" id="310955"/>
    <lineage>
        <taxon>Eukaryota</taxon>
        <taxon>Metazoa</taxon>
        <taxon>Ecdysozoa</taxon>
        <taxon>Nematoda</taxon>
        <taxon>Chromadorea</taxon>
        <taxon>Rhabditida</taxon>
        <taxon>Tylenchina</taxon>
        <taxon>Panagrolaimomorpha</taxon>
        <taxon>Panagrolaimoidea</taxon>
        <taxon>Panagrolaimidae</taxon>
        <taxon>Panagrolaimus</taxon>
    </lineage>
</organism>
<dbReference type="Proteomes" id="UP000887577">
    <property type="component" value="Unplaced"/>
</dbReference>
<dbReference type="PROSITE" id="PS51060">
    <property type="entry name" value="PARP_ALPHA_HD"/>
    <property type="match status" value="1"/>
</dbReference>